<dbReference type="Proteomes" id="UP000248806">
    <property type="component" value="Unassembled WGS sequence"/>
</dbReference>
<accession>A0A326UB64</accession>
<dbReference type="InterPro" id="IPR036388">
    <property type="entry name" value="WH-like_DNA-bd_sf"/>
</dbReference>
<dbReference type="EMBL" id="QKUF01000002">
    <property type="protein sequence ID" value="PZW34451.1"/>
    <property type="molecule type" value="Genomic_DNA"/>
</dbReference>
<evidence type="ECO:0000259" key="5">
    <source>
        <dbReference type="PROSITE" id="PS50949"/>
    </source>
</evidence>
<keyword evidence="1" id="KW-0678">Repressor</keyword>
<evidence type="ECO:0000256" key="3">
    <source>
        <dbReference type="ARBA" id="ARBA00023125"/>
    </source>
</evidence>
<dbReference type="OrthoDB" id="9799482at2"/>
<evidence type="ECO:0000313" key="7">
    <source>
        <dbReference type="Proteomes" id="UP000248806"/>
    </source>
</evidence>
<dbReference type="PANTHER" id="PTHR30146">
    <property type="entry name" value="LACI-RELATED TRANSCRIPTIONAL REPRESSOR"/>
    <property type="match status" value="1"/>
</dbReference>
<evidence type="ECO:0000256" key="2">
    <source>
        <dbReference type="ARBA" id="ARBA00023015"/>
    </source>
</evidence>
<dbReference type="PROSITE" id="PS50949">
    <property type="entry name" value="HTH_GNTR"/>
    <property type="match status" value="1"/>
</dbReference>
<dbReference type="Pfam" id="PF00392">
    <property type="entry name" value="GntR"/>
    <property type="match status" value="1"/>
</dbReference>
<dbReference type="AlphaFoldDB" id="A0A326UB64"/>
<evidence type="ECO:0000256" key="1">
    <source>
        <dbReference type="ARBA" id="ARBA00022491"/>
    </source>
</evidence>
<keyword evidence="2" id="KW-0805">Transcription regulation</keyword>
<dbReference type="PRINTS" id="PR00035">
    <property type="entry name" value="HTHGNTR"/>
</dbReference>
<keyword evidence="7" id="KW-1185">Reference proteome</keyword>
<dbReference type="SUPFAM" id="SSF53822">
    <property type="entry name" value="Periplasmic binding protein-like I"/>
    <property type="match status" value="1"/>
</dbReference>
<comment type="caution">
    <text evidence="6">The sequence shown here is derived from an EMBL/GenBank/DDBJ whole genome shotgun (WGS) entry which is preliminary data.</text>
</comment>
<feature type="domain" description="HTH gntR-type" evidence="5">
    <location>
        <begin position="40"/>
        <end position="108"/>
    </location>
</feature>
<dbReference type="GO" id="GO:0000976">
    <property type="term" value="F:transcription cis-regulatory region binding"/>
    <property type="evidence" value="ECO:0007669"/>
    <property type="project" value="TreeGrafter"/>
</dbReference>
<dbReference type="PANTHER" id="PTHR30146:SF148">
    <property type="entry name" value="HTH-TYPE TRANSCRIPTIONAL REPRESSOR PURR-RELATED"/>
    <property type="match status" value="1"/>
</dbReference>
<dbReference type="Pfam" id="PF13377">
    <property type="entry name" value="Peripla_BP_3"/>
    <property type="match status" value="1"/>
</dbReference>
<evidence type="ECO:0000256" key="4">
    <source>
        <dbReference type="ARBA" id="ARBA00023163"/>
    </source>
</evidence>
<dbReference type="SMART" id="SM00345">
    <property type="entry name" value="HTH_GNTR"/>
    <property type="match status" value="1"/>
</dbReference>
<protein>
    <submittedName>
        <fullName evidence="6">GntR family transcriptional regulator of arabinose operon/LacI family transcriptional regulator</fullName>
    </submittedName>
</protein>
<dbReference type="InterPro" id="IPR046335">
    <property type="entry name" value="LacI/GalR-like_sensor"/>
</dbReference>
<dbReference type="GO" id="GO:0003700">
    <property type="term" value="F:DNA-binding transcription factor activity"/>
    <property type="evidence" value="ECO:0007669"/>
    <property type="project" value="InterPro"/>
</dbReference>
<organism evidence="6 7">
    <name type="scientific">Thermosporothrix hazakensis</name>
    <dbReference type="NCBI Taxonomy" id="644383"/>
    <lineage>
        <taxon>Bacteria</taxon>
        <taxon>Bacillati</taxon>
        <taxon>Chloroflexota</taxon>
        <taxon>Ktedonobacteria</taxon>
        <taxon>Ktedonobacterales</taxon>
        <taxon>Thermosporotrichaceae</taxon>
        <taxon>Thermosporothrix</taxon>
    </lineage>
</organism>
<sequence length="409" mass="45554">MGMLLDFFRSARYYYNAKKFHYSLQGLGIVREAENDSQAKTLSSRLLLEFRERILSGELAEGTRLPPELEIARTHGVSRGTVRQVLGTLVNEGLLERIRGSGTFVRHAAPPSTIQESKSQPYHHLHKSVGLILSQASDELNMGILVGVEQAIKPRGYQLSFAYAEDNPAHLAMEIERLQTTTDGLVIFPVGGAHHNRPILQQLREKGVPFVLVDRYVSGVDCDYVTSDNLGGGYRATEHLLILGYSRIAFVTEEGLDVASVQERWLGYRKALQEYQQPFDESLTYVPPPERHHFYDSLVTGPNRPDAIFAVNDSIALEIMRTAQRHGLRVPEDVAVVGFDNRSFAALLSTPLTTVAQQYEEMGNRAGTLLINRIEGLVAGAPKHIELPVNLVIRQSCGARLRVSRIKST</sequence>
<dbReference type="CDD" id="cd06267">
    <property type="entry name" value="PBP1_LacI_sugar_binding-like"/>
    <property type="match status" value="1"/>
</dbReference>
<dbReference type="InterPro" id="IPR000524">
    <property type="entry name" value="Tscrpt_reg_HTH_GntR"/>
</dbReference>
<dbReference type="Gene3D" id="1.10.10.10">
    <property type="entry name" value="Winged helix-like DNA-binding domain superfamily/Winged helix DNA-binding domain"/>
    <property type="match status" value="1"/>
</dbReference>
<name>A0A326UB64_THEHA</name>
<dbReference type="Gene3D" id="3.40.50.2300">
    <property type="match status" value="2"/>
</dbReference>
<dbReference type="InterPro" id="IPR028082">
    <property type="entry name" value="Peripla_BP_I"/>
</dbReference>
<dbReference type="CDD" id="cd07377">
    <property type="entry name" value="WHTH_GntR"/>
    <property type="match status" value="1"/>
</dbReference>
<reference evidence="6 7" key="1">
    <citation type="submission" date="2018-06" db="EMBL/GenBank/DDBJ databases">
        <title>Genomic Encyclopedia of Archaeal and Bacterial Type Strains, Phase II (KMG-II): from individual species to whole genera.</title>
        <authorList>
            <person name="Goeker M."/>
        </authorList>
    </citation>
    <scope>NUCLEOTIDE SEQUENCE [LARGE SCALE GENOMIC DNA]</scope>
    <source>
        <strain evidence="6 7">ATCC BAA-1881</strain>
    </source>
</reference>
<gene>
    <name evidence="6" type="ORF">EI42_01288</name>
</gene>
<proteinExistence type="predicted"/>
<keyword evidence="3" id="KW-0238">DNA-binding</keyword>
<evidence type="ECO:0000313" key="6">
    <source>
        <dbReference type="EMBL" id="PZW34451.1"/>
    </source>
</evidence>
<dbReference type="InterPro" id="IPR036390">
    <property type="entry name" value="WH_DNA-bd_sf"/>
</dbReference>
<keyword evidence="4" id="KW-0804">Transcription</keyword>
<dbReference type="SUPFAM" id="SSF46785">
    <property type="entry name" value="Winged helix' DNA-binding domain"/>
    <property type="match status" value="1"/>
</dbReference>